<gene>
    <name evidence="15" type="primary">GHRL</name>
</gene>
<dbReference type="GO" id="GO:0032095">
    <property type="term" value="P:regulation of response to food"/>
    <property type="evidence" value="ECO:0007669"/>
    <property type="project" value="UniProtKB-UniRule"/>
</dbReference>
<dbReference type="PANTHER" id="PTHR14122:SF1">
    <property type="entry name" value="APPETITE-REGULATING HORMONE"/>
    <property type="match status" value="1"/>
</dbReference>
<dbReference type="PRINTS" id="PR01624">
    <property type="entry name" value="GHRELIN"/>
</dbReference>
<feature type="domain" description="Motilin/ghrelin" evidence="13">
    <location>
        <begin position="108"/>
        <end position="134"/>
    </location>
</feature>
<comment type="similarity">
    <text evidence="2 10">Belongs to the motilin family.</text>
</comment>
<dbReference type="CTD" id="51738"/>
<dbReference type="InterPro" id="IPR005441">
    <property type="entry name" value="Preproghrelin"/>
</dbReference>
<feature type="region of interest" description="Disordered" evidence="11">
    <location>
        <begin position="31"/>
        <end position="60"/>
    </location>
</feature>
<reference evidence="15" key="1">
    <citation type="submission" date="2025-08" db="UniProtKB">
        <authorList>
            <consortium name="RefSeq"/>
        </authorList>
    </citation>
    <scope>IDENTIFICATION</scope>
    <source>
        <tissue evidence="15">Spleen</tissue>
    </source>
</reference>
<evidence type="ECO:0000313" key="14">
    <source>
        <dbReference type="Proteomes" id="UP000245320"/>
    </source>
</evidence>
<keyword evidence="7 10" id="KW-0449">Lipoprotein</keyword>
<evidence type="ECO:0000256" key="3">
    <source>
        <dbReference type="ARBA" id="ARBA00022525"/>
    </source>
</evidence>
<keyword evidence="14" id="KW-1185">Reference proteome</keyword>
<dbReference type="GO" id="GO:0032024">
    <property type="term" value="P:positive regulation of insulin secretion"/>
    <property type="evidence" value="ECO:0007669"/>
    <property type="project" value="UniProtKB-UniRule"/>
</dbReference>
<name>A0A2U4C430_TURTR</name>
<dbReference type="GO" id="GO:0031768">
    <property type="term" value="F:ghrelin receptor binding"/>
    <property type="evidence" value="ECO:0007669"/>
    <property type="project" value="UniProtKB-UniRule"/>
</dbReference>
<feature type="compositionally biased region" description="Basic and acidic residues" evidence="11">
    <location>
        <begin position="115"/>
        <end position="127"/>
    </location>
</feature>
<evidence type="ECO:0000256" key="7">
    <source>
        <dbReference type="ARBA" id="ARBA00023288"/>
    </source>
</evidence>
<sequence>MNSLGKEHPHPSIGPTWGRWAERALRAALLSNQGPRSRSEPFSLSSGLRGTGREAGGKEGMEWGHMLPRDALSARPICPQPAEAMPSPGTVCSLLLFSVLWVDLAMAGSSFLSPEHQKVQQRKESKKPSAKPKPRALEGWLDADVRSQAEGAGDELEIQFSAPFDVGIKLSGAQSHQHGQTLGKFLQDVLWEDASGKSFLQFPRSPNVSPPMGDKTEVFFPIPASQKSS</sequence>
<feature type="domain" description="Motilin/ghrelin-associated peptide" evidence="12">
    <location>
        <begin position="145"/>
        <end position="195"/>
    </location>
</feature>
<dbReference type="GO" id="GO:0016608">
    <property type="term" value="F:growth hormone-releasing hormone activity"/>
    <property type="evidence" value="ECO:0007669"/>
    <property type="project" value="UniProtKB-UniRule"/>
</dbReference>
<dbReference type="GO" id="GO:0060124">
    <property type="term" value="P:positive regulation of growth hormone secretion"/>
    <property type="evidence" value="ECO:0007669"/>
    <property type="project" value="TreeGrafter"/>
</dbReference>
<feature type="compositionally biased region" description="Polar residues" evidence="11">
    <location>
        <begin position="31"/>
        <end position="48"/>
    </location>
</feature>
<dbReference type="GO" id="GO:0005615">
    <property type="term" value="C:extracellular space"/>
    <property type="evidence" value="ECO:0007669"/>
    <property type="project" value="UniProtKB-UniRule"/>
</dbReference>
<keyword evidence="3 10" id="KW-0964">Secreted</keyword>
<protein>
    <recommendedName>
        <fullName evidence="10">Appetite-regulating hormone</fullName>
    </recommendedName>
    <alternativeName>
        <fullName evidence="10">Growth hormone secretagogue</fullName>
    </alternativeName>
    <alternativeName>
        <fullName evidence="10">Growth hormone-releasing peptide</fullName>
    </alternativeName>
    <alternativeName>
        <fullName evidence="10">Motilin-related peptide</fullName>
    </alternativeName>
    <component>
        <recommendedName>
            <fullName evidence="10">Ghrelin</fullName>
        </recommendedName>
    </component>
    <component>
        <recommendedName>
            <fullName evidence="10">Obestatin</fullName>
        </recommendedName>
    </component>
</protein>
<comment type="subcellular location">
    <subcellularLocation>
        <location evidence="1 10">Secreted</location>
    </subcellularLocation>
</comment>
<evidence type="ECO:0000256" key="10">
    <source>
        <dbReference type="RuleBase" id="RU368086"/>
    </source>
</evidence>
<evidence type="ECO:0000256" key="2">
    <source>
        <dbReference type="ARBA" id="ARBA00006473"/>
    </source>
</evidence>
<keyword evidence="4 10" id="KW-0372">Hormone</keyword>
<comment type="PTM">
    <text evidence="10">O-octanoylation is essential for ghrelin activity.</text>
</comment>
<evidence type="ECO:0000256" key="11">
    <source>
        <dbReference type="SAM" id="MobiDB-lite"/>
    </source>
</evidence>
<dbReference type="Pfam" id="PF04644">
    <property type="entry name" value="Motilin_ghrelin"/>
    <property type="match status" value="1"/>
</dbReference>
<dbReference type="InterPro" id="IPR006738">
    <property type="entry name" value="Motilin_ghrelin"/>
</dbReference>
<dbReference type="InParanoid" id="A0A2U4C430"/>
<dbReference type="RefSeq" id="XP_019800141.2">
    <property type="nucleotide sequence ID" value="XM_019944582.2"/>
</dbReference>
<feature type="region of interest" description="Disordered" evidence="11">
    <location>
        <begin position="202"/>
        <end position="229"/>
    </location>
</feature>
<dbReference type="Pfam" id="PF04643">
    <property type="entry name" value="Motilin_assoc"/>
    <property type="match status" value="1"/>
</dbReference>
<feature type="region of interest" description="Disordered" evidence="11">
    <location>
        <begin position="113"/>
        <end position="136"/>
    </location>
</feature>
<evidence type="ECO:0000256" key="4">
    <source>
        <dbReference type="ARBA" id="ARBA00022702"/>
    </source>
</evidence>
<dbReference type="Proteomes" id="UP000245320">
    <property type="component" value="Chromosome 10"/>
</dbReference>
<dbReference type="GeneID" id="101328915"/>
<dbReference type="GO" id="GO:0050728">
    <property type="term" value="P:negative regulation of inflammatory response"/>
    <property type="evidence" value="ECO:0007669"/>
    <property type="project" value="TreeGrafter"/>
</dbReference>
<dbReference type="AlphaFoldDB" id="A0A2U4C430"/>
<proteinExistence type="inferred from homology"/>
<organism evidence="14 15">
    <name type="scientific">Tursiops truncatus</name>
    <name type="common">Atlantic bottle-nosed dolphin</name>
    <name type="synonym">Delphinus truncatus</name>
    <dbReference type="NCBI Taxonomy" id="9739"/>
    <lineage>
        <taxon>Eukaryota</taxon>
        <taxon>Metazoa</taxon>
        <taxon>Chordata</taxon>
        <taxon>Craniata</taxon>
        <taxon>Vertebrata</taxon>
        <taxon>Euteleostomi</taxon>
        <taxon>Mammalia</taxon>
        <taxon>Eutheria</taxon>
        <taxon>Laurasiatheria</taxon>
        <taxon>Artiodactyla</taxon>
        <taxon>Whippomorpha</taxon>
        <taxon>Cetacea</taxon>
        <taxon>Odontoceti</taxon>
        <taxon>Delphinidae</taxon>
        <taxon>Tursiops</taxon>
    </lineage>
</organism>
<keyword evidence="6" id="KW-0027">Amidation</keyword>
<evidence type="ECO:0000259" key="13">
    <source>
        <dbReference type="Pfam" id="PF04644"/>
    </source>
</evidence>
<evidence type="ECO:0000256" key="6">
    <source>
        <dbReference type="ARBA" id="ARBA00022815"/>
    </source>
</evidence>
<evidence type="ECO:0000256" key="5">
    <source>
        <dbReference type="ARBA" id="ARBA00022729"/>
    </source>
</evidence>
<accession>A0A2U4C430</accession>
<evidence type="ECO:0000256" key="8">
    <source>
        <dbReference type="ARBA" id="ARBA00024845"/>
    </source>
</evidence>
<comment type="function">
    <text evidence="9 10">Ghrelin is the ligand for growth hormone secretagogue receptor type 1 (GHSR). Induces the release of growth hormone from the pituitary. Has an appetite-stimulating effect, induces adiposity and stimulates gastric acid secretion. Involved in growth regulation.</text>
</comment>
<dbReference type="STRING" id="9739.ENSTTRP00000007153"/>
<evidence type="ECO:0000259" key="12">
    <source>
        <dbReference type="Pfam" id="PF04643"/>
    </source>
</evidence>
<evidence type="ECO:0000256" key="1">
    <source>
        <dbReference type="ARBA" id="ARBA00004613"/>
    </source>
</evidence>
<keyword evidence="5 10" id="KW-0732">Signal</keyword>
<dbReference type="OrthoDB" id="9896247at2759"/>
<evidence type="ECO:0000256" key="9">
    <source>
        <dbReference type="ARBA" id="ARBA00025531"/>
    </source>
</evidence>
<dbReference type="GO" id="GO:0001696">
    <property type="term" value="P:gastric acid secretion"/>
    <property type="evidence" value="ECO:0007669"/>
    <property type="project" value="TreeGrafter"/>
</dbReference>
<dbReference type="PANTHER" id="PTHR14122">
    <property type="entry name" value="GHRELIN PRECURSOR"/>
    <property type="match status" value="1"/>
</dbReference>
<dbReference type="InterPro" id="IPR006737">
    <property type="entry name" value="Motilin_assoc"/>
</dbReference>
<evidence type="ECO:0000313" key="15">
    <source>
        <dbReference type="RefSeq" id="XP_019800141.2"/>
    </source>
</evidence>
<feature type="compositionally biased region" description="Basic and acidic residues" evidence="11">
    <location>
        <begin position="51"/>
        <end position="60"/>
    </location>
</feature>
<comment type="function">
    <text evidence="8 10">Obestatin may be the ligand for GPR39. May have an appetite-reducing effect resulting in decreased food intake. May reduce gastric emptying activity and jejunal motility.</text>
</comment>